<gene>
    <name evidence="1" type="ORF">Thena_0404</name>
</gene>
<dbReference type="RefSeq" id="WP_013755777.1">
    <property type="nucleotide sequence ID" value="NC_015499.1"/>
</dbReference>
<evidence type="ECO:0000313" key="1">
    <source>
        <dbReference type="EMBL" id="AEE14048.1"/>
    </source>
</evidence>
<dbReference type="HOGENOM" id="CLU_100886_0_0_9"/>
<accession>M1E687</accession>
<dbReference type="AlphaFoldDB" id="M1E687"/>
<dbReference type="eggNOG" id="ENOG502ZBSJ">
    <property type="taxonomic scope" value="Bacteria"/>
</dbReference>
<evidence type="ECO:0008006" key="3">
    <source>
        <dbReference type="Google" id="ProtNLM"/>
    </source>
</evidence>
<sequence>MAAKSAVSKNLLIVESKNDQYFIEGLIKYLKLNNIELGTPICNIEDYECLGGLGNLSRRLRDLKKEIESKGLEKIGILIDADDEGIENRIELINGAIKEICSDVSFTRINEPKHSQELDIDFICYITNVNGYGELETLLKAIKSKDSTFADCLKSWRKCAKKFGREIKDKEFDKFWFNIYCRYDCCAEEERKQAGKNCNTETSLKKDIWDFEHSLLDGLKEFLRLLA</sequence>
<name>M1E687_9BACT</name>
<dbReference type="Pfam" id="PF11536">
    <property type="entry name" value="DUF3226"/>
    <property type="match status" value="1"/>
</dbReference>
<dbReference type="SUPFAM" id="SSF160945">
    <property type="entry name" value="PH0156-like"/>
    <property type="match status" value="1"/>
</dbReference>
<dbReference type="InterPro" id="IPR024508">
    <property type="entry name" value="DUF3226"/>
</dbReference>
<dbReference type="STRING" id="747365.Thena_0404"/>
<organism evidence="1 2">
    <name type="scientific">Thermodesulfobium narugense DSM 14796</name>
    <dbReference type="NCBI Taxonomy" id="747365"/>
    <lineage>
        <taxon>Bacteria</taxon>
        <taxon>Pseudomonadati</taxon>
        <taxon>Thermodesulfobiota</taxon>
        <taxon>Thermodesulfobiia</taxon>
        <taxon>Thermodesulfobiales</taxon>
        <taxon>Thermodesulfobiaceae</taxon>
        <taxon>Thermodesulfobium</taxon>
    </lineage>
</organism>
<evidence type="ECO:0000313" key="2">
    <source>
        <dbReference type="Proteomes" id="UP000011765"/>
    </source>
</evidence>
<dbReference type="KEGG" id="tnr:Thena_0404"/>
<keyword evidence="2" id="KW-1185">Reference proteome</keyword>
<dbReference type="EMBL" id="CP002690">
    <property type="protein sequence ID" value="AEE14048.1"/>
    <property type="molecule type" value="Genomic_DNA"/>
</dbReference>
<proteinExistence type="predicted"/>
<reference evidence="1 2" key="1">
    <citation type="submission" date="2011-04" db="EMBL/GenBank/DDBJ databases">
        <title>The complete genome of Thermodesulfobium narugense DSM 14796.</title>
        <authorList>
            <consortium name="US DOE Joint Genome Institute (JGI-PGF)"/>
            <person name="Lucas S."/>
            <person name="Han J."/>
            <person name="Lapidus A."/>
            <person name="Bruce D."/>
            <person name="Goodwin L."/>
            <person name="Pitluck S."/>
            <person name="Peters L."/>
            <person name="Kyrpides N."/>
            <person name="Mavromatis K."/>
            <person name="Pagani I."/>
            <person name="Ivanova N."/>
            <person name="Ovchinnikova G."/>
            <person name="Zhang X."/>
            <person name="Saunders L."/>
            <person name="Detter J.C."/>
            <person name="Tapia R."/>
            <person name="Han C."/>
            <person name="Land M."/>
            <person name="Hauser L."/>
            <person name="Markowitz V."/>
            <person name="Cheng J.-F."/>
            <person name="Hugenholtz P."/>
            <person name="Woyke T."/>
            <person name="Wu D."/>
            <person name="Spring S."/>
            <person name="Schroeder M."/>
            <person name="Brambilla E."/>
            <person name="Klenk H.-P."/>
            <person name="Eisen J.A."/>
        </authorList>
    </citation>
    <scope>NUCLEOTIDE SEQUENCE [LARGE SCALE GENOMIC DNA]</scope>
    <source>
        <strain evidence="1 2">DSM 14796</strain>
    </source>
</reference>
<protein>
    <recommendedName>
        <fullName evidence="3">DUF4435 domain-containing protein</fullName>
    </recommendedName>
</protein>
<dbReference type="OrthoDB" id="5565945at2"/>
<dbReference type="Proteomes" id="UP000011765">
    <property type="component" value="Chromosome"/>
</dbReference>